<evidence type="ECO:0000259" key="6">
    <source>
        <dbReference type="Pfam" id="PF05199"/>
    </source>
</evidence>
<dbReference type="GO" id="GO:0016614">
    <property type="term" value="F:oxidoreductase activity, acting on CH-OH group of donors"/>
    <property type="evidence" value="ECO:0007669"/>
    <property type="project" value="InterPro"/>
</dbReference>
<feature type="domain" description="Glucose-methanol-choline oxidoreductase N-terminal" evidence="5">
    <location>
        <begin position="14"/>
        <end position="315"/>
    </location>
</feature>
<dbReference type="PANTHER" id="PTHR46056">
    <property type="entry name" value="LONG-CHAIN-ALCOHOL OXIDASE"/>
    <property type="match status" value="1"/>
</dbReference>
<evidence type="ECO:0000256" key="1">
    <source>
        <dbReference type="ARBA" id="ARBA00010790"/>
    </source>
</evidence>
<evidence type="ECO:0000256" key="2">
    <source>
        <dbReference type="ARBA" id="ARBA00022630"/>
    </source>
</evidence>
<keyword evidence="8" id="KW-1185">Reference proteome</keyword>
<keyword evidence="2" id="KW-0285">Flavoprotein</keyword>
<feature type="domain" description="Glucose-methanol-choline oxidoreductase C-terminal" evidence="6">
    <location>
        <begin position="409"/>
        <end position="525"/>
    </location>
</feature>
<dbReference type="Gene3D" id="3.50.50.60">
    <property type="entry name" value="FAD/NAD(P)-binding domain"/>
    <property type="match status" value="2"/>
</dbReference>
<dbReference type="InterPro" id="IPR036188">
    <property type="entry name" value="FAD/NAD-bd_sf"/>
</dbReference>
<keyword evidence="3" id="KW-0274">FAD</keyword>
<dbReference type="Proteomes" id="UP000584374">
    <property type="component" value="Unassembled WGS sequence"/>
</dbReference>
<evidence type="ECO:0000259" key="5">
    <source>
        <dbReference type="Pfam" id="PF00732"/>
    </source>
</evidence>
<dbReference type="RefSeq" id="WP_184722897.1">
    <property type="nucleotide sequence ID" value="NZ_JACHIW010000001.1"/>
</dbReference>
<evidence type="ECO:0000313" key="8">
    <source>
        <dbReference type="Proteomes" id="UP000584374"/>
    </source>
</evidence>
<accession>A0A840Q7W2</accession>
<dbReference type="GO" id="GO:0050660">
    <property type="term" value="F:flavin adenine dinucleotide binding"/>
    <property type="evidence" value="ECO:0007669"/>
    <property type="project" value="InterPro"/>
</dbReference>
<protein>
    <submittedName>
        <fullName evidence="7">Choline dehydrogenase-like flavoprotein</fullName>
    </submittedName>
</protein>
<dbReference type="AlphaFoldDB" id="A0A840Q7W2"/>
<dbReference type="Pfam" id="PF05199">
    <property type="entry name" value="GMC_oxred_C"/>
    <property type="match status" value="1"/>
</dbReference>
<evidence type="ECO:0000313" key="7">
    <source>
        <dbReference type="EMBL" id="MBB5152883.1"/>
    </source>
</evidence>
<dbReference type="SUPFAM" id="SSF54373">
    <property type="entry name" value="FAD-linked reductases, C-terminal domain"/>
    <property type="match status" value="1"/>
</dbReference>
<comment type="similarity">
    <text evidence="1">Belongs to the GMC oxidoreductase family.</text>
</comment>
<dbReference type="EMBL" id="JACHIW010000001">
    <property type="protein sequence ID" value="MBB5152883.1"/>
    <property type="molecule type" value="Genomic_DNA"/>
</dbReference>
<name>A0A840Q7W2_9PSEU</name>
<evidence type="ECO:0000256" key="3">
    <source>
        <dbReference type="ARBA" id="ARBA00022827"/>
    </source>
</evidence>
<dbReference type="InterPro" id="IPR000172">
    <property type="entry name" value="GMC_OxRdtase_N"/>
</dbReference>
<dbReference type="InterPro" id="IPR007867">
    <property type="entry name" value="GMC_OxRtase_C"/>
</dbReference>
<gene>
    <name evidence="7" type="ORF">BJ970_000417</name>
</gene>
<organism evidence="7 8">
    <name type="scientific">Saccharopolyspora phatthalungensis</name>
    <dbReference type="NCBI Taxonomy" id="664693"/>
    <lineage>
        <taxon>Bacteria</taxon>
        <taxon>Bacillati</taxon>
        <taxon>Actinomycetota</taxon>
        <taxon>Actinomycetes</taxon>
        <taxon>Pseudonocardiales</taxon>
        <taxon>Pseudonocardiaceae</taxon>
        <taxon>Saccharopolyspora</taxon>
    </lineage>
</organism>
<proteinExistence type="inferred from homology"/>
<dbReference type="PANTHER" id="PTHR46056:SF12">
    <property type="entry name" value="LONG-CHAIN-ALCOHOL OXIDASE"/>
    <property type="match status" value="1"/>
</dbReference>
<evidence type="ECO:0000256" key="4">
    <source>
        <dbReference type="ARBA" id="ARBA00023002"/>
    </source>
</evidence>
<reference evidence="7 8" key="1">
    <citation type="submission" date="2020-08" db="EMBL/GenBank/DDBJ databases">
        <title>Sequencing the genomes of 1000 actinobacteria strains.</title>
        <authorList>
            <person name="Klenk H.-P."/>
        </authorList>
    </citation>
    <scope>NUCLEOTIDE SEQUENCE [LARGE SCALE GENOMIC DNA]</scope>
    <source>
        <strain evidence="7 8">DSM 45584</strain>
    </source>
</reference>
<comment type="caution">
    <text evidence="7">The sequence shown here is derived from an EMBL/GenBank/DDBJ whole genome shotgun (WGS) entry which is preliminary data.</text>
</comment>
<dbReference type="Pfam" id="PF00732">
    <property type="entry name" value="GMC_oxred_N"/>
    <property type="match status" value="1"/>
</dbReference>
<dbReference type="SUPFAM" id="SSF51905">
    <property type="entry name" value="FAD/NAD(P)-binding domain"/>
    <property type="match status" value="1"/>
</dbReference>
<sequence>MNGRDNLREEKADVLIVGAGASGAFAAVELSKAGFSVVCLEQGDWTRPTEFAGARPEWELKAQKDWHPNPNTRARASDYPIDTSESDVNPLMFNGVGGSTILYAAQWVRMLPSDFQTRTRDGVGDDWPISYEDLAPFYGRTEIDMGVSGLAGDPAYPDKAPYPNPPMPINKIGRKAAEGLDKLGWHWWPAPNAISARKYRHMNACVRRGTCLTGCPEGAKGSVDITHWPDAIDAGARLVTGARVKEVTTDAKGLATGAVYIDRNGAERHQAADVIVMAANGIGTARLLLLSTSRAHPDGLANSSGLVGRRLMMHPYAAATGVYDEPLESWLGPAGHAIQTFEFYETDASRGFARGSKWQVMPSGGPLGLRAGYSDSPVEEVWGENFHHRIRRTLGRSFEWGITAEDLPDLENRVVLDSKQTDSDGIPSPKIIYRSSDNTRRLMDFNLERARDAHKAAGATEVHITPLMRDCGWHIMGTARMGLDPADSVINEWHRAHDVPNLYVIDGSAFVTSAAVNPTATITALTLRAMEQLIANRKNQEVPL</sequence>
<keyword evidence="4" id="KW-0560">Oxidoreductase</keyword>